<proteinExistence type="predicted"/>
<reference evidence="1 2" key="2">
    <citation type="submission" date="2020-08" db="EMBL/GenBank/DDBJ databases">
        <authorList>
            <person name="Partida-Martinez L."/>
            <person name="Huntemann M."/>
            <person name="Clum A."/>
            <person name="Wang J."/>
            <person name="Palaniappan K."/>
            <person name="Ritter S."/>
            <person name="Chen I.-M."/>
            <person name="Stamatis D."/>
            <person name="Reddy T."/>
            <person name="O'Malley R."/>
            <person name="Daum C."/>
            <person name="Shapiro N."/>
            <person name="Ivanova N."/>
            <person name="Kyrpides N."/>
            <person name="Woyke T."/>
        </authorList>
    </citation>
    <scope>NUCLEOTIDE SEQUENCE [LARGE SCALE GENOMIC DNA]</scope>
    <source>
        <strain evidence="1 2">AS3.13</strain>
    </source>
</reference>
<dbReference type="AlphaFoldDB" id="A0A7X0MQ11"/>
<accession>A0A7X0MQ11</accession>
<gene>
    <name evidence="1" type="ORF">F4693_002055</name>
</gene>
<sequence length="177" mass="19181">MPVAITFAILSMSVSPVTIDPAASVWRVRDFASMPRTCAVLQAAYTAAIGRHAPAFPRDVRPSGHTLGPVTDLVPDARAGLMLSADDVADLATRQEFYRADSFRPVCAWHGRAGPTTDDEGHAIIVTFTGPVFSTSGRLALVEVSFREAGTFGYGLLCTARLSRRTWKARCIRSWIN</sequence>
<dbReference type="EMBL" id="JACHBT010000010">
    <property type="protein sequence ID" value="MBB6505068.1"/>
    <property type="molecule type" value="Genomic_DNA"/>
</dbReference>
<organism evidence="1 2">
    <name type="scientific">Sphingomonas endophytica</name>
    <dbReference type="NCBI Taxonomy" id="869719"/>
    <lineage>
        <taxon>Bacteria</taxon>
        <taxon>Pseudomonadati</taxon>
        <taxon>Pseudomonadota</taxon>
        <taxon>Alphaproteobacteria</taxon>
        <taxon>Sphingomonadales</taxon>
        <taxon>Sphingomonadaceae</taxon>
        <taxon>Sphingomonas</taxon>
    </lineage>
</organism>
<comment type="caution">
    <text evidence="1">The sequence shown here is derived from an EMBL/GenBank/DDBJ whole genome shotgun (WGS) entry which is preliminary data.</text>
</comment>
<dbReference type="RefSeq" id="WP_184505692.1">
    <property type="nucleotide sequence ID" value="NZ_JACHBT010000010.1"/>
</dbReference>
<evidence type="ECO:0000313" key="2">
    <source>
        <dbReference type="Proteomes" id="UP000522313"/>
    </source>
</evidence>
<name>A0A7X0MQ11_9SPHN</name>
<protein>
    <submittedName>
        <fullName evidence="1">Uncharacterized protein</fullName>
    </submittedName>
</protein>
<reference evidence="1 2" key="1">
    <citation type="submission" date="2020-08" db="EMBL/GenBank/DDBJ databases">
        <title>The Agave Microbiome: Exploring the role of microbial communities in plant adaptations to desert environments.</title>
        <authorList>
            <person name="Partida-Martinez L.P."/>
        </authorList>
    </citation>
    <scope>NUCLEOTIDE SEQUENCE [LARGE SCALE GENOMIC DNA]</scope>
    <source>
        <strain evidence="1 2">AS3.13</strain>
    </source>
</reference>
<dbReference type="Proteomes" id="UP000522313">
    <property type="component" value="Unassembled WGS sequence"/>
</dbReference>
<evidence type="ECO:0000313" key="1">
    <source>
        <dbReference type="EMBL" id="MBB6505068.1"/>
    </source>
</evidence>